<keyword evidence="4" id="KW-0560">Oxidoreductase</keyword>
<evidence type="ECO:0000256" key="1">
    <source>
        <dbReference type="ARBA" id="ARBA00005272"/>
    </source>
</evidence>
<comment type="similarity">
    <text evidence="1">Belongs to the NADH dehydrogenase family.</text>
</comment>
<dbReference type="InterPro" id="IPR023753">
    <property type="entry name" value="FAD/NAD-binding_dom"/>
</dbReference>
<accession>A0A8S2Y975</accession>
<dbReference type="PANTHER" id="PTHR43706:SF50">
    <property type="entry name" value="NADH DEHYDROGENASE (UBIQUINONE)-RELATED"/>
    <property type="match status" value="1"/>
</dbReference>
<organism evidence="7 8">
    <name type="scientific">Didymodactylos carnosus</name>
    <dbReference type="NCBI Taxonomy" id="1234261"/>
    <lineage>
        <taxon>Eukaryota</taxon>
        <taxon>Metazoa</taxon>
        <taxon>Spiralia</taxon>
        <taxon>Gnathifera</taxon>
        <taxon>Rotifera</taxon>
        <taxon>Eurotatoria</taxon>
        <taxon>Bdelloidea</taxon>
        <taxon>Philodinida</taxon>
        <taxon>Philodinidae</taxon>
        <taxon>Didymodactylos</taxon>
    </lineage>
</organism>
<name>A0A8S2Y975_9BILA</name>
<dbReference type="InterPro" id="IPR036188">
    <property type="entry name" value="FAD/NAD-bd_sf"/>
</dbReference>
<dbReference type="Proteomes" id="UP000682733">
    <property type="component" value="Unassembled WGS sequence"/>
</dbReference>
<dbReference type="SUPFAM" id="SSF51905">
    <property type="entry name" value="FAD/NAD(P)-binding domain"/>
    <property type="match status" value="1"/>
</dbReference>
<comment type="caution">
    <text evidence="7">The sequence shown here is derived from an EMBL/GenBank/DDBJ whole genome shotgun (WGS) entry which is preliminary data.</text>
</comment>
<evidence type="ECO:0000256" key="4">
    <source>
        <dbReference type="ARBA" id="ARBA00023002"/>
    </source>
</evidence>
<dbReference type="GO" id="GO:0003954">
    <property type="term" value="F:NADH dehydrogenase activity"/>
    <property type="evidence" value="ECO:0007669"/>
    <property type="project" value="InterPro"/>
</dbReference>
<proteinExistence type="inferred from homology"/>
<dbReference type="EMBL" id="CAJOBA010109014">
    <property type="protein sequence ID" value="CAF4547335.1"/>
    <property type="molecule type" value="Genomic_DNA"/>
</dbReference>
<evidence type="ECO:0000313" key="7">
    <source>
        <dbReference type="EMBL" id="CAF4547335.1"/>
    </source>
</evidence>
<keyword evidence="2" id="KW-0285">Flavoprotein</keyword>
<keyword evidence="3" id="KW-0274">FAD</keyword>
<feature type="non-terminal residue" evidence="7">
    <location>
        <position position="1"/>
    </location>
</feature>
<evidence type="ECO:0000256" key="5">
    <source>
        <dbReference type="ARBA" id="ARBA00023027"/>
    </source>
</evidence>
<gene>
    <name evidence="7" type="ORF">TMI583_LOCUS49547</name>
</gene>
<evidence type="ECO:0000313" key="8">
    <source>
        <dbReference type="Proteomes" id="UP000682733"/>
    </source>
</evidence>
<dbReference type="Pfam" id="PF07992">
    <property type="entry name" value="Pyr_redox_2"/>
    <property type="match status" value="1"/>
</dbReference>
<protein>
    <recommendedName>
        <fullName evidence="6">FAD/NAD(P)-binding domain-containing protein</fullName>
    </recommendedName>
</protein>
<feature type="domain" description="FAD/NAD(P)-binding" evidence="6">
    <location>
        <begin position="26"/>
        <end position="86"/>
    </location>
</feature>
<evidence type="ECO:0000259" key="6">
    <source>
        <dbReference type="Pfam" id="PF07992"/>
    </source>
</evidence>
<dbReference type="PANTHER" id="PTHR43706">
    <property type="entry name" value="NADH DEHYDROGENASE"/>
    <property type="match status" value="1"/>
</dbReference>
<reference evidence="7" key="1">
    <citation type="submission" date="2021-02" db="EMBL/GenBank/DDBJ databases">
        <authorList>
            <person name="Nowell W R."/>
        </authorList>
    </citation>
    <scope>NUCLEOTIDE SEQUENCE</scope>
</reference>
<evidence type="ECO:0000256" key="3">
    <source>
        <dbReference type="ARBA" id="ARBA00022827"/>
    </source>
</evidence>
<dbReference type="AlphaFoldDB" id="A0A8S2Y975"/>
<evidence type="ECO:0000256" key="2">
    <source>
        <dbReference type="ARBA" id="ARBA00022630"/>
    </source>
</evidence>
<dbReference type="InterPro" id="IPR045024">
    <property type="entry name" value="NDH-2"/>
</dbReference>
<sequence>LDARRIRSAISDAFESAMVPSQTDEEKKRLLHFVVVGGGPTGVEFAAELADYVREDLKRYFPRLVENDVKITLIEALDHVLSMMVKKYYFQTIKIEKKKHNF</sequence>
<dbReference type="Gene3D" id="3.50.50.100">
    <property type="match status" value="1"/>
</dbReference>
<dbReference type="GO" id="GO:0005739">
    <property type="term" value="C:mitochondrion"/>
    <property type="evidence" value="ECO:0007669"/>
    <property type="project" value="TreeGrafter"/>
</dbReference>
<keyword evidence="5" id="KW-0520">NAD</keyword>